<dbReference type="InterPro" id="IPR036188">
    <property type="entry name" value="FAD/NAD-bd_sf"/>
</dbReference>
<proteinExistence type="predicted"/>
<dbReference type="Pfam" id="PF01494">
    <property type="entry name" value="FAD_binding_3"/>
    <property type="match status" value="1"/>
</dbReference>
<feature type="non-terminal residue" evidence="2">
    <location>
        <position position="159"/>
    </location>
</feature>
<sequence>MLNLNLETDVLIVGAGPAGISLAINLGKRDISCILLDQKKRSDIGYKPCGDALSPNSTRKLFELSGIQQPKGDEIGENLESAHFKPVPDFELWIPFASQTIDRLKYGQRLLDSLVDFPWIEFKPKHKVVDTIIKNNKIVGCKVRTENGDKINIYAKIVA</sequence>
<dbReference type="Gene3D" id="3.50.50.60">
    <property type="entry name" value="FAD/NAD(P)-binding domain"/>
    <property type="match status" value="1"/>
</dbReference>
<feature type="domain" description="FAD-binding" evidence="1">
    <location>
        <begin position="7"/>
        <end position="42"/>
    </location>
</feature>
<dbReference type="EMBL" id="BARU01019804">
    <property type="protein sequence ID" value="GAH57063.1"/>
    <property type="molecule type" value="Genomic_DNA"/>
</dbReference>
<gene>
    <name evidence="2" type="ORF">S03H2_32591</name>
</gene>
<reference evidence="2" key="1">
    <citation type="journal article" date="2014" name="Front. Microbiol.">
        <title>High frequency of phylogenetically diverse reductive dehalogenase-homologous genes in deep subseafloor sedimentary metagenomes.</title>
        <authorList>
            <person name="Kawai M."/>
            <person name="Futagami T."/>
            <person name="Toyoda A."/>
            <person name="Takaki Y."/>
            <person name="Nishi S."/>
            <person name="Hori S."/>
            <person name="Arai W."/>
            <person name="Tsubouchi T."/>
            <person name="Morono Y."/>
            <person name="Uchiyama I."/>
            <person name="Ito T."/>
            <person name="Fujiyama A."/>
            <person name="Inagaki F."/>
            <person name="Takami H."/>
        </authorList>
    </citation>
    <scope>NUCLEOTIDE SEQUENCE</scope>
    <source>
        <strain evidence="2">Expedition CK06-06</strain>
    </source>
</reference>
<dbReference type="SUPFAM" id="SSF51905">
    <property type="entry name" value="FAD/NAD(P)-binding domain"/>
    <property type="match status" value="1"/>
</dbReference>
<name>X1IHP0_9ZZZZ</name>
<dbReference type="AlphaFoldDB" id="X1IHP0"/>
<dbReference type="GO" id="GO:0071949">
    <property type="term" value="F:FAD binding"/>
    <property type="evidence" value="ECO:0007669"/>
    <property type="project" value="InterPro"/>
</dbReference>
<comment type="caution">
    <text evidence="2">The sequence shown here is derived from an EMBL/GenBank/DDBJ whole genome shotgun (WGS) entry which is preliminary data.</text>
</comment>
<evidence type="ECO:0000313" key="2">
    <source>
        <dbReference type="EMBL" id="GAH57063.1"/>
    </source>
</evidence>
<organism evidence="2">
    <name type="scientific">marine sediment metagenome</name>
    <dbReference type="NCBI Taxonomy" id="412755"/>
    <lineage>
        <taxon>unclassified sequences</taxon>
        <taxon>metagenomes</taxon>
        <taxon>ecological metagenomes</taxon>
    </lineage>
</organism>
<dbReference type="InterPro" id="IPR002938">
    <property type="entry name" value="FAD-bd"/>
</dbReference>
<dbReference type="PRINTS" id="PR00469">
    <property type="entry name" value="PNDRDTASEII"/>
</dbReference>
<evidence type="ECO:0000259" key="1">
    <source>
        <dbReference type="Pfam" id="PF01494"/>
    </source>
</evidence>
<protein>
    <recommendedName>
        <fullName evidence="1">FAD-binding domain-containing protein</fullName>
    </recommendedName>
</protein>
<accession>X1IHP0</accession>